<dbReference type="Proteomes" id="UP000555838">
    <property type="component" value="Unassembled WGS sequence"/>
</dbReference>
<evidence type="ECO:0000313" key="2">
    <source>
        <dbReference type="Proteomes" id="UP000555838"/>
    </source>
</evidence>
<keyword evidence="2" id="KW-1185">Reference proteome</keyword>
<sequence>MALFKFFSKKNSAKQKNLYNINPDEFIMISEHLMNTSSTTHQLLGIIMASGIPLPPFKKFEYQNSLQFQI</sequence>
<protein>
    <submittedName>
        <fullName evidence="1">Uncharacterized protein</fullName>
    </submittedName>
</protein>
<evidence type="ECO:0000313" key="1">
    <source>
        <dbReference type="EMBL" id="MBB6043566.1"/>
    </source>
</evidence>
<dbReference type="EMBL" id="JACHFG010000017">
    <property type="protein sequence ID" value="MBB6043566.1"/>
    <property type="molecule type" value="Genomic_DNA"/>
</dbReference>
<accession>A0ABR6PBB3</accession>
<organism evidence="1 2">
    <name type="scientific">Borreliella yangtzensis</name>
    <dbReference type="NCBI Taxonomy" id="683292"/>
    <lineage>
        <taxon>Bacteria</taxon>
        <taxon>Pseudomonadati</taxon>
        <taxon>Spirochaetota</taxon>
        <taxon>Spirochaetia</taxon>
        <taxon>Spirochaetales</taxon>
        <taxon>Borreliaceae</taxon>
        <taxon>Borreliella</taxon>
    </lineage>
</organism>
<name>A0ABR6PBB3_9SPIR</name>
<proteinExistence type="predicted"/>
<reference evidence="1 2" key="1">
    <citation type="submission" date="2020-08" db="EMBL/GenBank/DDBJ databases">
        <title>Genomic Encyclopedia of Type Strains, Phase IV (KMG-IV): sequencing the most valuable type-strain genomes for metagenomic binning, comparative biology and taxonomic classification.</title>
        <authorList>
            <person name="Goeker M."/>
        </authorList>
    </citation>
    <scope>NUCLEOTIDE SEQUENCE [LARGE SCALE GENOMIC DNA]</scope>
    <source>
        <strain evidence="1 2">DSM 24625</strain>
    </source>
</reference>
<gene>
    <name evidence="1" type="ORF">HNP68_001188</name>
</gene>
<comment type="caution">
    <text evidence="1">The sequence shown here is derived from an EMBL/GenBank/DDBJ whole genome shotgun (WGS) entry which is preliminary data.</text>
</comment>
<dbReference type="RefSeq" id="WP_235684955.1">
    <property type="nucleotide sequence ID" value="NZ_CP179655.1"/>
</dbReference>